<dbReference type="Gene3D" id="2.40.320.10">
    <property type="entry name" value="Hypothetical Protein Pfu-838710-001"/>
    <property type="match status" value="1"/>
</dbReference>
<dbReference type="RefSeq" id="WP_128250780.1">
    <property type="nucleotide sequence ID" value="NZ_CP034951.1"/>
</dbReference>
<protein>
    <submittedName>
        <fullName evidence="2">CYTH domain-containing protein</fullName>
    </submittedName>
</protein>
<dbReference type="PANTHER" id="PTHR40114:SF1">
    <property type="entry name" value="SLR0698 PROTEIN"/>
    <property type="match status" value="1"/>
</dbReference>
<gene>
    <name evidence="2" type="ORF">EI546_12100</name>
</gene>
<dbReference type="CDD" id="cd07891">
    <property type="entry name" value="CYTH-like_CthTTM-like_1"/>
    <property type="match status" value="1"/>
</dbReference>
<dbReference type="PANTHER" id="PTHR40114">
    <property type="entry name" value="SLR0698 PROTEIN"/>
    <property type="match status" value="1"/>
</dbReference>
<dbReference type="KEGG" id="aev:EI546_12100"/>
<feature type="domain" description="CYTH" evidence="1">
    <location>
        <begin position="1"/>
        <end position="149"/>
    </location>
</feature>
<dbReference type="PIRSF" id="PIRSF016487">
    <property type="entry name" value="CYTH_UCP016487"/>
    <property type="match status" value="1"/>
</dbReference>
<dbReference type="SMART" id="SM01118">
    <property type="entry name" value="CYTH"/>
    <property type="match status" value="1"/>
</dbReference>
<dbReference type="Pfam" id="PF01928">
    <property type="entry name" value="CYTH"/>
    <property type="match status" value="1"/>
</dbReference>
<evidence type="ECO:0000313" key="3">
    <source>
        <dbReference type="Proteomes" id="UP000285517"/>
    </source>
</evidence>
<keyword evidence="3" id="KW-1185">Reference proteome</keyword>
<dbReference type="InterPro" id="IPR012042">
    <property type="entry name" value="NeuTTM/CthTTM-like"/>
</dbReference>
<dbReference type="AlphaFoldDB" id="A0A410G541"/>
<dbReference type="PROSITE" id="PS51707">
    <property type="entry name" value="CYTH"/>
    <property type="match status" value="1"/>
</dbReference>
<sequence length="156" mass="18223">MQEIERKFLVTSEAFKNEAFKRARILQGFLNSNPHRTVRVRIHGETGYITIKGKPNESGTTRFEWEKQIPIAEAEQLLHLCEAGIIEKTRYEVQNDDHIFEVDEFSGDNEGLIVAEIELKDEAEPFHKPEWLGREVTGQVKYYNSNLSKNPFRDWD</sequence>
<name>A0A410G541_9FLAO</name>
<proteinExistence type="predicted"/>
<dbReference type="OrthoDB" id="9805588at2"/>
<organism evidence="2 3">
    <name type="scientific">Aequorivita ciconiae</name>
    <dbReference type="NCBI Taxonomy" id="2494375"/>
    <lineage>
        <taxon>Bacteria</taxon>
        <taxon>Pseudomonadati</taxon>
        <taxon>Bacteroidota</taxon>
        <taxon>Flavobacteriia</taxon>
        <taxon>Flavobacteriales</taxon>
        <taxon>Flavobacteriaceae</taxon>
        <taxon>Aequorivita</taxon>
    </lineage>
</organism>
<evidence type="ECO:0000259" key="1">
    <source>
        <dbReference type="PROSITE" id="PS51707"/>
    </source>
</evidence>
<accession>A0A410G541</accession>
<dbReference type="SUPFAM" id="SSF55154">
    <property type="entry name" value="CYTH-like phosphatases"/>
    <property type="match status" value="1"/>
</dbReference>
<dbReference type="EMBL" id="CP034951">
    <property type="protein sequence ID" value="QAA82414.1"/>
    <property type="molecule type" value="Genomic_DNA"/>
</dbReference>
<dbReference type="Proteomes" id="UP000285517">
    <property type="component" value="Chromosome"/>
</dbReference>
<dbReference type="InterPro" id="IPR023577">
    <property type="entry name" value="CYTH_domain"/>
</dbReference>
<dbReference type="InterPro" id="IPR033469">
    <property type="entry name" value="CYTH-like_dom_sf"/>
</dbReference>
<evidence type="ECO:0000313" key="2">
    <source>
        <dbReference type="EMBL" id="QAA82414.1"/>
    </source>
</evidence>
<reference evidence="2 3" key="1">
    <citation type="submission" date="2019-01" db="EMBL/GenBank/DDBJ databases">
        <title>Complete genome sequencing of Aequorivita sp. H23M31.</title>
        <authorList>
            <person name="Bae J.-W."/>
        </authorList>
    </citation>
    <scope>NUCLEOTIDE SEQUENCE [LARGE SCALE GENOMIC DNA]</scope>
    <source>
        <strain evidence="2 3">H23M31</strain>
    </source>
</reference>